<name>A0A6L5WJC0_9BACT</name>
<keyword evidence="4" id="KW-1185">Reference proteome</keyword>
<dbReference type="PANTHER" id="PTHR43833:SF7">
    <property type="entry name" value="KTR SYSTEM POTASSIUM UPTAKE PROTEIN C"/>
    <property type="match status" value="1"/>
</dbReference>
<feature type="domain" description="RCK N-terminal" evidence="1">
    <location>
        <begin position="1"/>
        <end position="118"/>
    </location>
</feature>
<evidence type="ECO:0000313" key="3">
    <source>
        <dbReference type="EMBL" id="MSN95821.1"/>
    </source>
</evidence>
<dbReference type="GO" id="GO:0008324">
    <property type="term" value="F:monoatomic cation transmembrane transporter activity"/>
    <property type="evidence" value="ECO:0007669"/>
    <property type="project" value="InterPro"/>
</dbReference>
<dbReference type="InterPro" id="IPR003148">
    <property type="entry name" value="RCK_N"/>
</dbReference>
<evidence type="ECO:0000259" key="2">
    <source>
        <dbReference type="PROSITE" id="PS51202"/>
    </source>
</evidence>
<dbReference type="Pfam" id="PF02254">
    <property type="entry name" value="TrkA_N"/>
    <property type="match status" value="1"/>
</dbReference>
<protein>
    <submittedName>
        <fullName evidence="3">TrkA family potassium uptake protein</fullName>
    </submittedName>
</protein>
<dbReference type="AlphaFoldDB" id="A0A6L5WJC0"/>
<dbReference type="RefSeq" id="WP_154570092.1">
    <property type="nucleotide sequence ID" value="NZ_VWSJ01000002.1"/>
</dbReference>
<evidence type="ECO:0000313" key="4">
    <source>
        <dbReference type="Proteomes" id="UP000476338"/>
    </source>
</evidence>
<evidence type="ECO:0000259" key="1">
    <source>
        <dbReference type="PROSITE" id="PS51201"/>
    </source>
</evidence>
<dbReference type="EMBL" id="VWSJ01000002">
    <property type="protein sequence ID" value="MSN95821.1"/>
    <property type="molecule type" value="Genomic_DNA"/>
</dbReference>
<dbReference type="Proteomes" id="UP000476338">
    <property type="component" value="Unassembled WGS sequence"/>
</dbReference>
<organism evidence="3 4">
    <name type="scientific">Campylobacter portucalensis</name>
    <dbReference type="NCBI Taxonomy" id="2608384"/>
    <lineage>
        <taxon>Bacteria</taxon>
        <taxon>Pseudomonadati</taxon>
        <taxon>Campylobacterota</taxon>
        <taxon>Epsilonproteobacteria</taxon>
        <taxon>Campylobacterales</taxon>
        <taxon>Campylobacteraceae</taxon>
        <taxon>Campylobacter</taxon>
    </lineage>
</organism>
<dbReference type="InterPro" id="IPR036291">
    <property type="entry name" value="NAD(P)-bd_dom_sf"/>
</dbReference>
<reference evidence="3 4" key="2">
    <citation type="submission" date="2020-03" db="EMBL/GenBank/DDBJ databases">
        <title>Campylobacter portucalensis sp. nov., a new species of Campylobacter isolated from the reproductive tract of bulls.</title>
        <authorList>
            <person name="Silva M.F."/>
            <person name="Pereira G."/>
            <person name="Carneiro C."/>
            <person name="Hemphill A."/>
            <person name="Mateus L."/>
            <person name="Lopes-Da-Costa L."/>
            <person name="Silva E."/>
        </authorList>
    </citation>
    <scope>NUCLEOTIDE SEQUENCE [LARGE SCALE GENOMIC DNA]</scope>
    <source>
        <strain evidence="3 4">FMV-PI01</strain>
    </source>
</reference>
<dbReference type="GO" id="GO:0006813">
    <property type="term" value="P:potassium ion transport"/>
    <property type="evidence" value="ECO:0007669"/>
    <property type="project" value="InterPro"/>
</dbReference>
<dbReference type="SUPFAM" id="SSF116726">
    <property type="entry name" value="TrkA C-terminal domain-like"/>
    <property type="match status" value="1"/>
</dbReference>
<dbReference type="Gene3D" id="3.30.70.1450">
    <property type="entry name" value="Regulator of K+ conductance, C-terminal domain"/>
    <property type="match status" value="1"/>
</dbReference>
<dbReference type="SUPFAM" id="SSF51735">
    <property type="entry name" value="NAD(P)-binding Rossmann-fold domains"/>
    <property type="match status" value="1"/>
</dbReference>
<dbReference type="PANTHER" id="PTHR43833">
    <property type="entry name" value="POTASSIUM CHANNEL PROTEIN 2-RELATED-RELATED"/>
    <property type="match status" value="1"/>
</dbReference>
<dbReference type="InterPro" id="IPR050721">
    <property type="entry name" value="Trk_Ktr_HKT_K-transport"/>
</dbReference>
<dbReference type="PROSITE" id="PS51202">
    <property type="entry name" value="RCK_C"/>
    <property type="match status" value="1"/>
</dbReference>
<accession>A0A6L5WJC0</accession>
<dbReference type="PROSITE" id="PS51201">
    <property type="entry name" value="RCK_N"/>
    <property type="match status" value="1"/>
</dbReference>
<gene>
    <name evidence="3" type="ORF">F1B92_01195</name>
</gene>
<dbReference type="Gene3D" id="3.40.50.720">
    <property type="entry name" value="NAD(P)-binding Rossmann-like Domain"/>
    <property type="match status" value="1"/>
</dbReference>
<reference evidence="3 4" key="1">
    <citation type="submission" date="2019-09" db="EMBL/GenBank/DDBJ databases">
        <authorList>
            <person name="Silva M."/>
            <person name="Pereira G."/>
            <person name="Lopes-Da-Costa L."/>
            <person name="Silva E."/>
        </authorList>
    </citation>
    <scope>NUCLEOTIDE SEQUENCE [LARGE SCALE GENOMIC DNA]</scope>
    <source>
        <strain evidence="3 4">FMV-PI01</strain>
    </source>
</reference>
<sequence length="214" mass="23895">MKTYVVIGVGKFGSVLVNELIKSNSNLICIDKNKNSFKNLTHIPENCVIADASNIEILKQSGVTQADTAIISLGDNNQSAILSLMALKELGVKEIIVKAEDTTYGQIYSKLGANKVIYPNRDIALNLANDLLAHPNYTIFNITTSMKILKLHIDSKLAEKKISDFNQNVSVIAHKNENKWTQHPNELNTLKIRDTLIIIGTKEEIDKFIKKYEI</sequence>
<dbReference type="InterPro" id="IPR006037">
    <property type="entry name" value="RCK_C"/>
</dbReference>
<proteinExistence type="predicted"/>
<dbReference type="InterPro" id="IPR036721">
    <property type="entry name" value="RCK_C_sf"/>
</dbReference>
<comment type="caution">
    <text evidence="3">The sequence shown here is derived from an EMBL/GenBank/DDBJ whole genome shotgun (WGS) entry which is preliminary data.</text>
</comment>
<dbReference type="Pfam" id="PF02080">
    <property type="entry name" value="TrkA_C"/>
    <property type="match status" value="1"/>
</dbReference>
<feature type="domain" description="RCK C-terminal" evidence="2">
    <location>
        <begin position="134"/>
        <end position="214"/>
    </location>
</feature>